<keyword evidence="10" id="KW-1185">Reference proteome</keyword>
<dbReference type="InterPro" id="IPR058031">
    <property type="entry name" value="AAA_lid_NorR"/>
</dbReference>
<dbReference type="Gene3D" id="1.10.8.60">
    <property type="match status" value="1"/>
</dbReference>
<proteinExistence type="predicted"/>
<evidence type="ECO:0000313" key="10">
    <source>
        <dbReference type="Proteomes" id="UP000184603"/>
    </source>
</evidence>
<dbReference type="Proteomes" id="UP000184603">
    <property type="component" value="Unassembled WGS sequence"/>
</dbReference>
<dbReference type="InterPro" id="IPR025662">
    <property type="entry name" value="Sigma_54_int_dom_ATP-bd_1"/>
</dbReference>
<dbReference type="SMART" id="SM00382">
    <property type="entry name" value="AAA"/>
    <property type="match status" value="1"/>
</dbReference>
<dbReference type="PROSITE" id="PS00675">
    <property type="entry name" value="SIGMA54_INTERACT_1"/>
    <property type="match status" value="1"/>
</dbReference>
<gene>
    <name evidence="9" type="ORF">SAMN02745220_00045</name>
</gene>
<dbReference type="PROSITE" id="PS50045">
    <property type="entry name" value="SIGMA54_INTERACT_4"/>
    <property type="match status" value="1"/>
</dbReference>
<dbReference type="AlphaFoldDB" id="A0A1M7XVI3"/>
<evidence type="ECO:0000313" key="9">
    <source>
        <dbReference type="EMBL" id="SHO42600.1"/>
    </source>
</evidence>
<dbReference type="InterPro" id="IPR035965">
    <property type="entry name" value="PAS-like_dom_sf"/>
</dbReference>
<dbReference type="SUPFAM" id="SSF55785">
    <property type="entry name" value="PYP-like sensor domain (PAS domain)"/>
    <property type="match status" value="1"/>
</dbReference>
<dbReference type="EMBL" id="FRFE01000001">
    <property type="protein sequence ID" value="SHO42600.1"/>
    <property type="molecule type" value="Genomic_DNA"/>
</dbReference>
<dbReference type="PANTHER" id="PTHR32071">
    <property type="entry name" value="TRANSCRIPTIONAL REGULATORY PROTEIN"/>
    <property type="match status" value="1"/>
</dbReference>
<evidence type="ECO:0000256" key="2">
    <source>
        <dbReference type="ARBA" id="ARBA00022840"/>
    </source>
</evidence>
<reference evidence="9 10" key="1">
    <citation type="submission" date="2016-12" db="EMBL/GenBank/DDBJ databases">
        <authorList>
            <person name="Song W.-J."/>
            <person name="Kurnit D.M."/>
        </authorList>
    </citation>
    <scope>NUCLEOTIDE SEQUENCE [LARGE SCALE GENOMIC DNA]</scope>
    <source>
        <strain evidence="9 10">DSM 18488</strain>
    </source>
</reference>
<dbReference type="Pfam" id="PF25601">
    <property type="entry name" value="AAA_lid_14"/>
    <property type="match status" value="1"/>
</dbReference>
<dbReference type="PROSITE" id="PS00676">
    <property type="entry name" value="SIGMA54_INTERACT_2"/>
    <property type="match status" value="1"/>
</dbReference>
<dbReference type="GO" id="GO:0005524">
    <property type="term" value="F:ATP binding"/>
    <property type="evidence" value="ECO:0007669"/>
    <property type="project" value="UniProtKB-KW"/>
</dbReference>
<dbReference type="Pfam" id="PF02954">
    <property type="entry name" value="HTH_8"/>
    <property type="match status" value="1"/>
</dbReference>
<dbReference type="Gene3D" id="1.10.10.60">
    <property type="entry name" value="Homeodomain-like"/>
    <property type="match status" value="1"/>
</dbReference>
<organism evidence="9 10">
    <name type="scientific">Desulfopila aestuarii DSM 18488</name>
    <dbReference type="NCBI Taxonomy" id="1121416"/>
    <lineage>
        <taxon>Bacteria</taxon>
        <taxon>Pseudomonadati</taxon>
        <taxon>Thermodesulfobacteriota</taxon>
        <taxon>Desulfobulbia</taxon>
        <taxon>Desulfobulbales</taxon>
        <taxon>Desulfocapsaceae</taxon>
        <taxon>Desulfopila</taxon>
    </lineage>
</organism>
<dbReference type="InterPro" id="IPR025944">
    <property type="entry name" value="Sigma_54_int_dom_CS"/>
</dbReference>
<evidence type="ECO:0000256" key="3">
    <source>
        <dbReference type="ARBA" id="ARBA00023015"/>
    </source>
</evidence>
<dbReference type="CDD" id="cd00009">
    <property type="entry name" value="AAA"/>
    <property type="match status" value="1"/>
</dbReference>
<keyword evidence="2" id="KW-0067">ATP-binding</keyword>
<evidence type="ECO:0000256" key="5">
    <source>
        <dbReference type="ARBA" id="ARBA00023163"/>
    </source>
</evidence>
<dbReference type="CDD" id="cd00130">
    <property type="entry name" value="PAS"/>
    <property type="match status" value="1"/>
</dbReference>
<dbReference type="PROSITE" id="PS00688">
    <property type="entry name" value="SIGMA54_INTERACT_3"/>
    <property type="match status" value="1"/>
</dbReference>
<dbReference type="Pfam" id="PF00158">
    <property type="entry name" value="Sigma54_activat"/>
    <property type="match status" value="1"/>
</dbReference>
<feature type="domain" description="Sigma-54 factor interaction" evidence="7">
    <location>
        <begin position="164"/>
        <end position="394"/>
    </location>
</feature>
<dbReference type="PRINTS" id="PR01590">
    <property type="entry name" value="HTHFIS"/>
</dbReference>
<feature type="domain" description="PAS" evidence="8">
    <location>
        <begin position="24"/>
        <end position="75"/>
    </location>
</feature>
<dbReference type="GO" id="GO:0043565">
    <property type="term" value="F:sequence-specific DNA binding"/>
    <property type="evidence" value="ECO:0007669"/>
    <property type="project" value="InterPro"/>
</dbReference>
<dbReference type="Gene3D" id="3.30.450.20">
    <property type="entry name" value="PAS domain"/>
    <property type="match status" value="1"/>
</dbReference>
<sequence length="476" mass="53111">MEKKVKLTSKERSSSRGLEMAVQQLKALRLIFENIHDGACVTDAEGVITHFNRPYGRFLGVDPQAQIGRHITEVVENTRMHIVARTGKAEMNESQSIKGQNMLVQRIPIKENGRVVAVYGQVIFKDVKDVGKLAQKLSELESRVRLYQKELNSLRSTRYTFESIVGSSEPMTRLKSEALKAASTNLAVLIAGESGTGKELFAQSIHNASSRRDKPFIRLNCAAIPKDLLESELFGYDKGAFTGAKTAGKPGKFELAHTGSIFLDEIGDLPLEMQPKLLRALEEKEFERVGGNRMISSDFRLLAASNQNLEEMVAKGTFRSDLYYRLNVVPLHIPPLRERGRDVLLLADHILQQIVDGTPGREVTFTPAAEELLVRHNWPGNVRELNNVIERTLATCEGDRITPADLPFYLHRNQLAVSPEQHSLLKDVVAKAEKSAIVDALKIAEYNKVKAAEILGIHRTLLYKKISRYGISLIPG</sequence>
<evidence type="ECO:0000256" key="4">
    <source>
        <dbReference type="ARBA" id="ARBA00023125"/>
    </source>
</evidence>
<feature type="coiled-coil region" evidence="6">
    <location>
        <begin position="130"/>
        <end position="157"/>
    </location>
</feature>
<dbReference type="SUPFAM" id="SSF46689">
    <property type="entry name" value="Homeodomain-like"/>
    <property type="match status" value="1"/>
</dbReference>
<evidence type="ECO:0000259" key="8">
    <source>
        <dbReference type="PROSITE" id="PS50112"/>
    </source>
</evidence>
<name>A0A1M7XVI3_9BACT</name>
<keyword evidence="6" id="KW-0175">Coiled coil</keyword>
<dbReference type="FunFam" id="3.40.50.300:FF:000006">
    <property type="entry name" value="DNA-binding transcriptional regulator NtrC"/>
    <property type="match status" value="1"/>
</dbReference>
<dbReference type="InterPro" id="IPR027417">
    <property type="entry name" value="P-loop_NTPase"/>
</dbReference>
<keyword evidence="5" id="KW-0804">Transcription</keyword>
<dbReference type="PANTHER" id="PTHR32071:SF57">
    <property type="entry name" value="C4-DICARBOXYLATE TRANSPORT TRANSCRIPTIONAL REGULATORY PROTEIN DCTD"/>
    <property type="match status" value="1"/>
</dbReference>
<keyword evidence="3" id="KW-0805">Transcription regulation</keyword>
<evidence type="ECO:0000256" key="1">
    <source>
        <dbReference type="ARBA" id="ARBA00022741"/>
    </source>
</evidence>
<dbReference type="InterPro" id="IPR002078">
    <property type="entry name" value="Sigma_54_int"/>
</dbReference>
<dbReference type="SUPFAM" id="SSF52540">
    <property type="entry name" value="P-loop containing nucleoside triphosphate hydrolases"/>
    <property type="match status" value="1"/>
</dbReference>
<dbReference type="SMART" id="SM00091">
    <property type="entry name" value="PAS"/>
    <property type="match status" value="1"/>
</dbReference>
<dbReference type="InterPro" id="IPR003593">
    <property type="entry name" value="AAA+_ATPase"/>
</dbReference>
<keyword evidence="4" id="KW-0238">DNA-binding</keyword>
<dbReference type="STRING" id="1121416.SAMN02745220_00045"/>
<dbReference type="InterPro" id="IPR009057">
    <property type="entry name" value="Homeodomain-like_sf"/>
</dbReference>
<dbReference type="InterPro" id="IPR000014">
    <property type="entry name" value="PAS"/>
</dbReference>
<accession>A0A1M7XVI3</accession>
<dbReference type="InterPro" id="IPR013767">
    <property type="entry name" value="PAS_fold"/>
</dbReference>
<dbReference type="Gene3D" id="3.40.50.300">
    <property type="entry name" value="P-loop containing nucleotide triphosphate hydrolases"/>
    <property type="match status" value="1"/>
</dbReference>
<evidence type="ECO:0000259" key="7">
    <source>
        <dbReference type="PROSITE" id="PS50045"/>
    </source>
</evidence>
<protein>
    <submittedName>
        <fullName evidence="9">PAS domain S-box-containing protein</fullName>
    </submittedName>
</protein>
<dbReference type="PROSITE" id="PS50112">
    <property type="entry name" value="PAS"/>
    <property type="match status" value="1"/>
</dbReference>
<dbReference type="GO" id="GO:0006355">
    <property type="term" value="P:regulation of DNA-templated transcription"/>
    <property type="evidence" value="ECO:0007669"/>
    <property type="project" value="InterPro"/>
</dbReference>
<dbReference type="NCBIfam" id="TIGR00229">
    <property type="entry name" value="sensory_box"/>
    <property type="match status" value="1"/>
</dbReference>
<dbReference type="InterPro" id="IPR002197">
    <property type="entry name" value="HTH_Fis"/>
</dbReference>
<dbReference type="RefSeq" id="WP_073611434.1">
    <property type="nucleotide sequence ID" value="NZ_FRFE01000001.1"/>
</dbReference>
<dbReference type="InterPro" id="IPR025943">
    <property type="entry name" value="Sigma_54_int_dom_ATP-bd_2"/>
</dbReference>
<evidence type="ECO:0000256" key="6">
    <source>
        <dbReference type="SAM" id="Coils"/>
    </source>
</evidence>
<dbReference type="Pfam" id="PF00989">
    <property type="entry name" value="PAS"/>
    <property type="match status" value="1"/>
</dbReference>
<keyword evidence="1" id="KW-0547">Nucleotide-binding</keyword>